<evidence type="ECO:0000256" key="1">
    <source>
        <dbReference type="ARBA" id="ARBA00004202"/>
    </source>
</evidence>
<dbReference type="CDD" id="cd06644">
    <property type="entry name" value="STKc_STK10"/>
    <property type="match status" value="1"/>
</dbReference>
<feature type="region of interest" description="Disordered" evidence="17">
    <location>
        <begin position="938"/>
        <end position="975"/>
    </location>
</feature>
<dbReference type="OrthoDB" id="10027016at2759"/>
<feature type="compositionally biased region" description="Basic and acidic residues" evidence="17">
    <location>
        <begin position="546"/>
        <end position="578"/>
    </location>
</feature>
<evidence type="ECO:0000256" key="5">
    <source>
        <dbReference type="ARBA" id="ARBA00022527"/>
    </source>
</evidence>
<comment type="similarity">
    <text evidence="2">Belongs to the protein kinase superfamily. STE Ser/Thr protein kinase family. STE20 subfamily.</text>
</comment>
<keyword evidence="10 15" id="KW-0067">ATP-binding</keyword>
<evidence type="ECO:0000259" key="18">
    <source>
        <dbReference type="PROSITE" id="PS50011"/>
    </source>
</evidence>
<comment type="catalytic activity">
    <reaction evidence="14">
        <text>L-seryl-[protein] + ATP = O-phospho-L-seryl-[protein] + ADP + H(+)</text>
        <dbReference type="Rhea" id="RHEA:17989"/>
        <dbReference type="Rhea" id="RHEA-COMP:9863"/>
        <dbReference type="Rhea" id="RHEA-COMP:11604"/>
        <dbReference type="ChEBI" id="CHEBI:15378"/>
        <dbReference type="ChEBI" id="CHEBI:29999"/>
        <dbReference type="ChEBI" id="CHEBI:30616"/>
        <dbReference type="ChEBI" id="CHEBI:83421"/>
        <dbReference type="ChEBI" id="CHEBI:456216"/>
        <dbReference type="EC" id="2.7.11.1"/>
    </reaction>
</comment>
<evidence type="ECO:0000256" key="12">
    <source>
        <dbReference type="ARBA" id="ARBA00023306"/>
    </source>
</evidence>
<dbReference type="InterPro" id="IPR051585">
    <property type="entry name" value="STE20_Ser/Thr_Kinases"/>
</dbReference>
<evidence type="ECO:0000256" key="4">
    <source>
        <dbReference type="ARBA" id="ARBA00022475"/>
    </source>
</evidence>
<evidence type="ECO:0000256" key="17">
    <source>
        <dbReference type="SAM" id="MobiDB-lite"/>
    </source>
</evidence>
<evidence type="ECO:0000256" key="15">
    <source>
        <dbReference type="PROSITE-ProRule" id="PRU10141"/>
    </source>
</evidence>
<accession>A0A7K8JTQ4</accession>
<evidence type="ECO:0000256" key="10">
    <source>
        <dbReference type="ARBA" id="ARBA00022840"/>
    </source>
</evidence>
<comment type="catalytic activity">
    <reaction evidence="13">
        <text>L-threonyl-[protein] + ATP = O-phospho-L-threonyl-[protein] + ADP + H(+)</text>
        <dbReference type="Rhea" id="RHEA:46608"/>
        <dbReference type="Rhea" id="RHEA-COMP:11060"/>
        <dbReference type="Rhea" id="RHEA-COMP:11605"/>
        <dbReference type="ChEBI" id="CHEBI:15378"/>
        <dbReference type="ChEBI" id="CHEBI:30013"/>
        <dbReference type="ChEBI" id="CHEBI:30616"/>
        <dbReference type="ChEBI" id="CHEBI:61977"/>
        <dbReference type="ChEBI" id="CHEBI:456216"/>
        <dbReference type="EC" id="2.7.11.1"/>
    </reaction>
</comment>
<feature type="binding site" evidence="15">
    <location>
        <position position="65"/>
    </location>
    <ligand>
        <name>ATP</name>
        <dbReference type="ChEBI" id="CHEBI:30616"/>
    </ligand>
</feature>
<dbReference type="PROSITE" id="PS50011">
    <property type="entry name" value="PROTEIN_KINASE_DOM"/>
    <property type="match status" value="1"/>
</dbReference>
<comment type="caution">
    <text evidence="19">The sequence shown here is derived from an EMBL/GenBank/DDBJ whole genome shotgun (WGS) entry which is preliminary data.</text>
</comment>
<keyword evidence="8 15" id="KW-0547">Nucleotide-binding</keyword>
<comment type="subcellular location">
    <subcellularLocation>
        <location evidence="1">Cell membrane</location>
        <topology evidence="1">Peripheral membrane protein</topology>
    </subcellularLocation>
</comment>
<dbReference type="Pfam" id="PF00069">
    <property type="entry name" value="Pkinase"/>
    <property type="match status" value="1"/>
</dbReference>
<feature type="coiled-coil region" evidence="16">
    <location>
        <begin position="664"/>
        <end position="906"/>
    </location>
</feature>
<dbReference type="InterPro" id="IPR008271">
    <property type="entry name" value="Ser/Thr_kinase_AS"/>
</dbReference>
<keyword evidence="6" id="KW-0597">Phosphoprotein</keyword>
<dbReference type="GO" id="GO:0005524">
    <property type="term" value="F:ATP binding"/>
    <property type="evidence" value="ECO:0007669"/>
    <property type="project" value="UniProtKB-UniRule"/>
</dbReference>
<feature type="domain" description="Protein kinase" evidence="18">
    <location>
        <begin position="36"/>
        <end position="294"/>
    </location>
</feature>
<sequence length="1080" mass="124131">MAFANFRRILRLSTFEKRRSKEYEHVRRDLDPGEVWEVVGELGDGAFGKVYKAKNKETGALAAAKVIETKSEDELEDYMVEIEILATCDHKHIVKLLGAFYWDGKLWIMIEFCPGGAVDATMLELDRGLTEPQIQVICRQMLEALHYLHSKKIIHRDLKAGNVLLTQDGDIKLADFGVSAKNMKTLQKRDSFIGTPYWMAPEVVMCETMKDTPYDYKADIWSLGITLIEMAQIEPPHHELNPMRVLLKIAKSDPPTLSCPSKWSLEFRDFLKTALDKNPETRPSAAQLLEHPFVSKVTSNRALRELVAEAKAEVMEEIEDSRDEAEDDDSSESASVSAPSPVLESLPVQLWWGKEPGNFSGLQKADLQLFWASSGGGGSSRLLREGLFFSGCQGHGETIVLAGCPLTGGACKKCFKKQKGGKKKKVKTWRFAALAVVVQNLTLFPLLSSQPPGKHKRDPSEASQLSFDGEKPLDSSLPKAMNGPVETGKETTDGQSDKVSDEGISSDNDKLESNHSTKTLASSATSATQGKPDIISQPRRLSNSAEGEKRSGPGSKERKSIGERPESSHLENFTEERLANGSLDSPAPFPSSRSKRDSDSGSTSASESMDLTISLSADLSLNRESGSISLKDSQMHKKTLKRTRKFVVDGVEVSVTTSKIISEDEKKDEEMRFLRQELRELRLLQKEEHRNQAQLNSKHQLQLEQMLRRFEQEMTAKKKFYDTELENLERQQKQQIEKMEQDHSLRRREEAKRIRLEQERDHVKFLEQLKQMKKEVKNEVEKLPRQQRKGSMKVKMDDFAQKKQTMEQEFLAKQKEDLELAMKNITAQNKKEICDKERECLNKKQQLMREREACIWDLEEHQQQEKHQLVKQQLKDQYFLQRHELLRKHEKEREQMQRYNQRMLEQLKIRQQQEKARLPKIQRSEGKTRMAMYKKSLHIHSSGSASEQREKIKQFAQQEEKRQKAERLHQQQKHETQMKDMQAQCESNTSELQQLQNEKCHLLIEHETQKLKSLDENHNLHMKEWRDKLRPRKKALEDELNQKKREQEMFFKLSEEADGQTPASPTKHAKFVPFSSAESS</sequence>
<gene>
    <name evidence="19" type="primary">Stk10_0</name>
    <name evidence="19" type="ORF">LOPRUF_R00673</name>
</gene>
<dbReference type="EMBL" id="VWYV01000247">
    <property type="protein sequence ID" value="NXE08119.1"/>
    <property type="molecule type" value="Genomic_DNA"/>
</dbReference>
<dbReference type="InterPro" id="IPR042743">
    <property type="entry name" value="STK10_STKc"/>
</dbReference>
<dbReference type="GO" id="GO:0004674">
    <property type="term" value="F:protein serine/threonine kinase activity"/>
    <property type="evidence" value="ECO:0007669"/>
    <property type="project" value="UniProtKB-KW"/>
</dbReference>
<proteinExistence type="inferred from homology"/>
<dbReference type="Gene3D" id="3.30.200.20">
    <property type="entry name" value="Phosphorylase Kinase, domain 1"/>
    <property type="match status" value="1"/>
</dbReference>
<evidence type="ECO:0000256" key="2">
    <source>
        <dbReference type="ARBA" id="ARBA00008874"/>
    </source>
</evidence>
<dbReference type="PROSITE" id="PS00107">
    <property type="entry name" value="PROTEIN_KINASE_ATP"/>
    <property type="match status" value="1"/>
</dbReference>
<keyword evidence="12" id="KW-0131">Cell cycle</keyword>
<keyword evidence="4" id="KW-1003">Cell membrane</keyword>
<protein>
    <recommendedName>
        <fullName evidence="3">non-specific serine/threonine protein kinase</fullName>
        <ecNumber evidence="3">2.7.11.1</ecNumber>
    </recommendedName>
</protein>
<keyword evidence="20" id="KW-1185">Reference proteome</keyword>
<dbReference type="InterPro" id="IPR022165">
    <property type="entry name" value="PKK"/>
</dbReference>
<reference evidence="19 20" key="1">
    <citation type="submission" date="2019-09" db="EMBL/GenBank/DDBJ databases">
        <title>Bird 10,000 Genomes (B10K) Project - Family phase.</title>
        <authorList>
            <person name="Zhang G."/>
        </authorList>
    </citation>
    <scope>NUCLEOTIDE SEQUENCE [LARGE SCALE GENOMIC DNA]</scope>
    <source>
        <strain evidence="19">B10K-CU-031-23</strain>
    </source>
</reference>
<feature type="non-terminal residue" evidence="19">
    <location>
        <position position="1"/>
    </location>
</feature>
<evidence type="ECO:0000256" key="11">
    <source>
        <dbReference type="ARBA" id="ARBA00023136"/>
    </source>
</evidence>
<keyword evidence="7" id="KW-0808">Transferase</keyword>
<feature type="compositionally biased region" description="Basic and acidic residues" evidence="17">
    <location>
        <begin position="947"/>
        <end position="975"/>
    </location>
</feature>
<evidence type="ECO:0000256" key="16">
    <source>
        <dbReference type="SAM" id="Coils"/>
    </source>
</evidence>
<evidence type="ECO:0000256" key="6">
    <source>
        <dbReference type="ARBA" id="ARBA00022553"/>
    </source>
</evidence>
<evidence type="ECO:0000313" key="20">
    <source>
        <dbReference type="Proteomes" id="UP000533896"/>
    </source>
</evidence>
<evidence type="ECO:0000256" key="14">
    <source>
        <dbReference type="ARBA" id="ARBA00048679"/>
    </source>
</evidence>
<feature type="compositionally biased region" description="Basic and acidic residues" evidence="17">
    <location>
        <begin position="487"/>
        <end position="515"/>
    </location>
</feature>
<evidence type="ECO:0000256" key="9">
    <source>
        <dbReference type="ARBA" id="ARBA00022777"/>
    </source>
</evidence>
<dbReference type="EC" id="2.7.11.1" evidence="3"/>
<keyword evidence="16" id="KW-0175">Coiled coil</keyword>
<feature type="region of interest" description="Disordered" evidence="17">
    <location>
        <begin position="447"/>
        <end position="610"/>
    </location>
</feature>
<dbReference type="SUPFAM" id="SSF56112">
    <property type="entry name" value="Protein kinase-like (PK-like)"/>
    <property type="match status" value="1"/>
</dbReference>
<keyword evidence="5" id="KW-0723">Serine/threonine-protein kinase</keyword>
<dbReference type="InterPro" id="IPR000719">
    <property type="entry name" value="Prot_kinase_dom"/>
</dbReference>
<evidence type="ECO:0000313" key="19">
    <source>
        <dbReference type="EMBL" id="NXE08119.1"/>
    </source>
</evidence>
<dbReference type="SMART" id="SM00220">
    <property type="entry name" value="S_TKc"/>
    <property type="match status" value="1"/>
</dbReference>
<organism evidence="19 20">
    <name type="scientific">Lophotis ruficrista</name>
    <dbReference type="NCBI Taxonomy" id="172689"/>
    <lineage>
        <taxon>Eukaryota</taxon>
        <taxon>Metazoa</taxon>
        <taxon>Chordata</taxon>
        <taxon>Craniata</taxon>
        <taxon>Vertebrata</taxon>
        <taxon>Euteleostomi</taxon>
        <taxon>Archelosauria</taxon>
        <taxon>Archosauria</taxon>
        <taxon>Dinosauria</taxon>
        <taxon>Saurischia</taxon>
        <taxon>Theropoda</taxon>
        <taxon>Coelurosauria</taxon>
        <taxon>Aves</taxon>
        <taxon>Neognathae</taxon>
        <taxon>Neoaves</taxon>
        <taxon>Otidimorphae</taxon>
        <taxon>Otidiformes</taxon>
        <taxon>Otididae</taxon>
        <taxon>Lophotis</taxon>
    </lineage>
</organism>
<feature type="compositionally biased region" description="Low complexity" evidence="17">
    <location>
        <begin position="516"/>
        <end position="528"/>
    </location>
</feature>
<evidence type="ECO:0000256" key="13">
    <source>
        <dbReference type="ARBA" id="ARBA00047899"/>
    </source>
</evidence>
<feature type="non-terminal residue" evidence="19">
    <location>
        <position position="1080"/>
    </location>
</feature>
<dbReference type="PANTHER" id="PTHR46538">
    <property type="entry name" value="PROTEIN KINASE DOMAIN-CONTAINING PROTEIN"/>
    <property type="match status" value="1"/>
</dbReference>
<dbReference type="Gene3D" id="1.10.510.10">
    <property type="entry name" value="Transferase(Phosphotransferase) domain 1"/>
    <property type="match status" value="1"/>
</dbReference>
<keyword evidence="11" id="KW-0472">Membrane</keyword>
<feature type="compositionally biased region" description="Acidic residues" evidence="17">
    <location>
        <begin position="315"/>
        <end position="331"/>
    </location>
</feature>
<dbReference type="GO" id="GO:0005886">
    <property type="term" value="C:plasma membrane"/>
    <property type="evidence" value="ECO:0007669"/>
    <property type="project" value="UniProtKB-SubCell"/>
</dbReference>
<name>A0A7K8JTQ4_9AVES</name>
<dbReference type="PROSITE" id="PS00108">
    <property type="entry name" value="PROTEIN_KINASE_ST"/>
    <property type="match status" value="1"/>
</dbReference>
<feature type="region of interest" description="Disordered" evidence="17">
    <location>
        <begin position="1054"/>
        <end position="1080"/>
    </location>
</feature>
<dbReference type="PANTHER" id="PTHR46538:SF2">
    <property type="entry name" value="NON-SPECIFIC SERINE_THREONINE PROTEIN KINASE"/>
    <property type="match status" value="1"/>
</dbReference>
<dbReference type="AlphaFoldDB" id="A0A7K8JTQ4"/>
<dbReference type="InterPro" id="IPR017441">
    <property type="entry name" value="Protein_kinase_ATP_BS"/>
</dbReference>
<evidence type="ECO:0000256" key="8">
    <source>
        <dbReference type="ARBA" id="ARBA00022741"/>
    </source>
</evidence>
<dbReference type="FunFam" id="3.30.200.20:FF:000120">
    <property type="entry name" value="STE20-like serine/threonine-protein kinase"/>
    <property type="match status" value="1"/>
</dbReference>
<dbReference type="Pfam" id="PF12474">
    <property type="entry name" value="PKK"/>
    <property type="match status" value="2"/>
</dbReference>
<dbReference type="FunFam" id="1.10.510.10:FF:000081">
    <property type="entry name" value="STE20-like serine/threonine-protein kinase"/>
    <property type="match status" value="1"/>
</dbReference>
<feature type="region of interest" description="Disordered" evidence="17">
    <location>
        <begin position="314"/>
        <end position="340"/>
    </location>
</feature>
<evidence type="ECO:0000256" key="3">
    <source>
        <dbReference type="ARBA" id="ARBA00012513"/>
    </source>
</evidence>
<evidence type="ECO:0000256" key="7">
    <source>
        <dbReference type="ARBA" id="ARBA00022679"/>
    </source>
</evidence>
<dbReference type="InterPro" id="IPR011009">
    <property type="entry name" value="Kinase-like_dom_sf"/>
</dbReference>
<keyword evidence="9 19" id="KW-0418">Kinase</keyword>
<dbReference type="Proteomes" id="UP000533896">
    <property type="component" value="Unassembled WGS sequence"/>
</dbReference>